<evidence type="ECO:0000313" key="3">
    <source>
        <dbReference type="Proteomes" id="UP000238479"/>
    </source>
</evidence>
<evidence type="ECO:0000259" key="1">
    <source>
        <dbReference type="Pfam" id="PF10536"/>
    </source>
</evidence>
<dbReference type="InterPro" id="IPR019557">
    <property type="entry name" value="AminoTfrase-like_pln_mobile"/>
</dbReference>
<dbReference type="GO" id="GO:0008483">
    <property type="term" value="F:transaminase activity"/>
    <property type="evidence" value="ECO:0007669"/>
    <property type="project" value="UniProtKB-KW"/>
</dbReference>
<comment type="caution">
    <text evidence="2">The sequence shown here is derived from an EMBL/GenBank/DDBJ whole genome shotgun (WGS) entry which is preliminary data.</text>
</comment>
<organism evidence="2 3">
    <name type="scientific">Rosa chinensis</name>
    <name type="common">China rose</name>
    <dbReference type="NCBI Taxonomy" id="74649"/>
    <lineage>
        <taxon>Eukaryota</taxon>
        <taxon>Viridiplantae</taxon>
        <taxon>Streptophyta</taxon>
        <taxon>Embryophyta</taxon>
        <taxon>Tracheophyta</taxon>
        <taxon>Spermatophyta</taxon>
        <taxon>Magnoliopsida</taxon>
        <taxon>eudicotyledons</taxon>
        <taxon>Gunneridae</taxon>
        <taxon>Pentapetalae</taxon>
        <taxon>rosids</taxon>
        <taxon>fabids</taxon>
        <taxon>Rosales</taxon>
        <taxon>Rosaceae</taxon>
        <taxon>Rosoideae</taxon>
        <taxon>Rosoideae incertae sedis</taxon>
        <taxon>Rosa</taxon>
    </lineage>
</organism>
<name>A0A2P6QC08_ROSCH</name>
<dbReference type="PANTHER" id="PTHR46033:SF67">
    <property type="entry name" value="AMINOTRANSFERASE-LIKE, PLANT MOBILE DOMAIN FAMILY PROTEIN"/>
    <property type="match status" value="1"/>
</dbReference>
<dbReference type="PANTHER" id="PTHR46033">
    <property type="entry name" value="PROTEIN MAIN-LIKE 2"/>
    <property type="match status" value="1"/>
</dbReference>
<sequence>MQKFMKSGSDLEHEAFLVFWLSRYVFHNTPNSSVNKAVFSIAIRLARGIPIALAPAVLAHIYRDLSMLKMTIVASNGLNARNEIVDATIMSPFHLVQVWAWERFVELRPIPNVISCAEPRLARWDKVDCLNVGNMRSVLDKAGEGFIRRPYTMAIKNCVFPAYYVEMEKWVLVGPNLDDEHDLMSFAMFLRVAELVGFGTRQKYLPHRVARQFGFNQDIPCSSVAGHSHSFENAKLYVPSKLSETDTSMRYLSWWQESESCLEQKSIPLKKKPKKAVEGSKEANKIFKATVACDYSPKNSEKVVQVSTRRNDDSDNLVALGFPPTCNEMNAADPMDEDALSISEVLKHSKIDETVETKESGDCEKLSGQVQDLVYSSVEKGTGNTMRSEGTKKVLKTEAFTGASKAKCNLLKSSGQQHKRCKKSHG</sequence>
<proteinExistence type="predicted"/>
<keyword evidence="3" id="KW-1185">Reference proteome</keyword>
<dbReference type="AlphaFoldDB" id="A0A2P6QC08"/>
<dbReference type="InterPro" id="IPR044824">
    <property type="entry name" value="MAIN-like"/>
</dbReference>
<dbReference type="Gramene" id="PRQ31699">
    <property type="protein sequence ID" value="PRQ31699"/>
    <property type="gene ID" value="RchiOBHm_Chr5g0038361"/>
</dbReference>
<dbReference type="Proteomes" id="UP000238479">
    <property type="component" value="Chromosome 5"/>
</dbReference>
<dbReference type="STRING" id="74649.A0A2P6QC08"/>
<dbReference type="Pfam" id="PF10536">
    <property type="entry name" value="PMD"/>
    <property type="match status" value="1"/>
</dbReference>
<protein>
    <submittedName>
        <fullName evidence="2">Putative aminotransferase-like, plant mobile domain-containing protein</fullName>
    </submittedName>
</protein>
<dbReference type="OrthoDB" id="1572276at2759"/>
<evidence type="ECO:0000313" key="2">
    <source>
        <dbReference type="EMBL" id="PRQ31699.1"/>
    </source>
</evidence>
<dbReference type="EMBL" id="PDCK01000043">
    <property type="protein sequence ID" value="PRQ31699.1"/>
    <property type="molecule type" value="Genomic_DNA"/>
</dbReference>
<dbReference type="GO" id="GO:0010073">
    <property type="term" value="P:meristem maintenance"/>
    <property type="evidence" value="ECO:0007669"/>
    <property type="project" value="InterPro"/>
</dbReference>
<keyword evidence="2" id="KW-0032">Aminotransferase</keyword>
<accession>A0A2P6QC08</accession>
<gene>
    <name evidence="2" type="ORF">RchiOBHm_Chr5g0038361</name>
</gene>
<keyword evidence="2" id="KW-0808">Transferase</keyword>
<reference evidence="2 3" key="1">
    <citation type="journal article" date="2018" name="Nat. Genet.">
        <title>The Rosa genome provides new insights in the design of modern roses.</title>
        <authorList>
            <person name="Bendahmane M."/>
        </authorList>
    </citation>
    <scope>NUCLEOTIDE SEQUENCE [LARGE SCALE GENOMIC DNA]</scope>
    <source>
        <strain evidence="3">cv. Old Blush</strain>
    </source>
</reference>
<feature type="domain" description="Aminotransferase-like plant mobile" evidence="1">
    <location>
        <begin position="1"/>
        <end position="256"/>
    </location>
</feature>